<feature type="chain" id="PRO_5003157107" description="Osiris 7" evidence="2">
    <location>
        <begin position="21"/>
        <end position="464"/>
    </location>
</feature>
<dbReference type="InParanoid" id="E2API9"/>
<dbReference type="OrthoDB" id="6620280at2759"/>
<dbReference type="OMA" id="AQEDHGW"/>
<dbReference type="PANTHER" id="PTHR21879:SF14">
    <property type="entry name" value="OSIRIS 8"/>
    <property type="match status" value="1"/>
</dbReference>
<dbReference type="FunCoup" id="E2API9">
    <property type="interactions" value="13"/>
</dbReference>
<feature type="transmembrane region" description="Helical" evidence="1">
    <location>
        <begin position="154"/>
        <end position="179"/>
    </location>
</feature>
<keyword evidence="2" id="KW-0732">Signal</keyword>
<feature type="transmembrane region" description="Helical" evidence="1">
    <location>
        <begin position="380"/>
        <end position="402"/>
    </location>
</feature>
<dbReference type="Pfam" id="PF07898">
    <property type="entry name" value="DUF1676"/>
    <property type="match status" value="2"/>
</dbReference>
<dbReference type="Proteomes" id="UP000000311">
    <property type="component" value="Unassembled WGS sequence"/>
</dbReference>
<dbReference type="InterPro" id="IPR012464">
    <property type="entry name" value="DUF1676"/>
</dbReference>
<evidence type="ECO:0000256" key="2">
    <source>
        <dbReference type="SAM" id="SignalP"/>
    </source>
</evidence>
<feature type="transmembrane region" description="Helical" evidence="1">
    <location>
        <begin position="186"/>
        <end position="208"/>
    </location>
</feature>
<dbReference type="AlphaFoldDB" id="E2API9"/>
<keyword evidence="1" id="KW-0812">Transmembrane</keyword>
<evidence type="ECO:0000313" key="4">
    <source>
        <dbReference type="Proteomes" id="UP000000311"/>
    </source>
</evidence>
<dbReference type="EMBL" id="GL441542">
    <property type="protein sequence ID" value="EFN64645.1"/>
    <property type="molecule type" value="Genomic_DNA"/>
</dbReference>
<evidence type="ECO:0000256" key="1">
    <source>
        <dbReference type="SAM" id="Phobius"/>
    </source>
</evidence>
<feature type="signal peptide" evidence="2">
    <location>
        <begin position="1"/>
        <end position="20"/>
    </location>
</feature>
<gene>
    <name evidence="3" type="ORF">EAG_08288</name>
</gene>
<dbReference type="GO" id="GO:0016020">
    <property type="term" value="C:membrane"/>
    <property type="evidence" value="ECO:0007669"/>
    <property type="project" value="TreeGrafter"/>
</dbReference>
<keyword evidence="1" id="KW-1133">Transmembrane helix</keyword>
<protein>
    <recommendedName>
        <fullName evidence="5">Osiris 7</fullName>
    </recommendedName>
</protein>
<organism evidence="4">
    <name type="scientific">Camponotus floridanus</name>
    <name type="common">Florida carpenter ant</name>
    <dbReference type="NCBI Taxonomy" id="104421"/>
    <lineage>
        <taxon>Eukaryota</taxon>
        <taxon>Metazoa</taxon>
        <taxon>Ecdysozoa</taxon>
        <taxon>Arthropoda</taxon>
        <taxon>Hexapoda</taxon>
        <taxon>Insecta</taxon>
        <taxon>Pterygota</taxon>
        <taxon>Neoptera</taxon>
        <taxon>Endopterygota</taxon>
        <taxon>Hymenoptera</taxon>
        <taxon>Apocrita</taxon>
        <taxon>Aculeata</taxon>
        <taxon>Formicoidea</taxon>
        <taxon>Formicidae</taxon>
        <taxon>Formicinae</taxon>
        <taxon>Camponotus</taxon>
    </lineage>
</organism>
<sequence>MAKHFVTLLWVSAALTATLALPTSEKVSGSENDLMTNIYADCLKKESINCIKYKVFTFVDKMLADKEDITLSEGITVVKTSNAEGEGAPRSIESSDFDTLLFDRLGRFLRTHSVKVDLKGSDILGAIESAGRSFEDFSDNAVESRGKKKKAQKILGPLMLAIALKAAALLPLALGAIALIAGKALLIGKIALVISAIIGLKKLLDIYFKNMKQFAHYVCLAVLVTAVSARSAETNPTSNSINEQQTARSSGLGVFGELRYVYQVYKECTGAELSPCLKLKLLSAMDRISRSVQLNVADGVTLVHDESAANESEPEKSVQEIEASLPRALEDKEDALNNMIFDKIVKFFQSHTLKLRLPNVEEFQRSLTEEGRKKKNKMGLLAIPLLIGGTLVPLALGALALLAGKALIVSKLALVLAAIIGLKKLVSGGGHDHGHEVVQVGGGHGSSGWGRSGQDLAYSVYKPT</sequence>
<name>E2API9_CAMFO</name>
<keyword evidence="4" id="KW-1185">Reference proteome</keyword>
<evidence type="ECO:0000313" key="3">
    <source>
        <dbReference type="EMBL" id="EFN64645.1"/>
    </source>
</evidence>
<accession>E2API9</accession>
<proteinExistence type="predicted"/>
<dbReference type="PANTHER" id="PTHR21879">
    <property type="entry name" value="FI03362P-RELATED-RELATED"/>
    <property type="match status" value="1"/>
</dbReference>
<evidence type="ECO:0008006" key="5">
    <source>
        <dbReference type="Google" id="ProtNLM"/>
    </source>
</evidence>
<keyword evidence="1" id="KW-0472">Membrane</keyword>
<reference evidence="3 4" key="1">
    <citation type="journal article" date="2010" name="Science">
        <title>Genomic comparison of the ants Camponotus floridanus and Harpegnathos saltator.</title>
        <authorList>
            <person name="Bonasio R."/>
            <person name="Zhang G."/>
            <person name="Ye C."/>
            <person name="Mutti N.S."/>
            <person name="Fang X."/>
            <person name="Qin N."/>
            <person name="Donahue G."/>
            <person name="Yang P."/>
            <person name="Li Q."/>
            <person name="Li C."/>
            <person name="Zhang P."/>
            <person name="Huang Z."/>
            <person name="Berger S.L."/>
            <person name="Reinberg D."/>
            <person name="Wang J."/>
            <person name="Liebig J."/>
        </authorList>
    </citation>
    <scope>NUCLEOTIDE SEQUENCE [LARGE SCALE GENOMIC DNA]</scope>
    <source>
        <strain evidence="4">C129</strain>
    </source>
</reference>